<dbReference type="PANTHER" id="PTHR31490">
    <property type="entry name" value="GLYCOSYL HYDROLASE"/>
    <property type="match status" value="1"/>
</dbReference>
<dbReference type="Gene3D" id="2.60.40.1190">
    <property type="match status" value="2"/>
</dbReference>
<keyword evidence="4 9" id="KW-0378">Hydrolase</keyword>
<evidence type="ECO:0000256" key="8">
    <source>
        <dbReference type="PROSITE-ProRule" id="PRU10061"/>
    </source>
</evidence>
<feature type="domain" description="GH10" evidence="11">
    <location>
        <begin position="186"/>
        <end position="516"/>
    </location>
</feature>
<reference evidence="12 13" key="1">
    <citation type="submission" date="2018-04" db="EMBL/GenBank/DDBJ databases">
        <title>Subsurface microbial communities from deep shales in Ohio and West Virginia, USA.</title>
        <authorList>
            <person name="Wrighton K."/>
        </authorList>
    </citation>
    <scope>NUCLEOTIDE SEQUENCE [LARGE SCALE GENOMIC DNA]</scope>
    <source>
        <strain evidence="12 13">WC1</strain>
    </source>
</reference>
<dbReference type="OrthoDB" id="9809277at2"/>
<evidence type="ECO:0000259" key="11">
    <source>
        <dbReference type="PROSITE" id="PS51760"/>
    </source>
</evidence>
<evidence type="ECO:0000313" key="12">
    <source>
        <dbReference type="EMBL" id="PTV98752.1"/>
    </source>
</evidence>
<dbReference type="EC" id="3.2.1.8" evidence="9"/>
<evidence type="ECO:0000256" key="10">
    <source>
        <dbReference type="SAM" id="SignalP"/>
    </source>
</evidence>
<dbReference type="InterPro" id="IPR008979">
    <property type="entry name" value="Galactose-bd-like_sf"/>
</dbReference>
<gene>
    <name evidence="12" type="ORF">C8C76_11419</name>
</gene>
<evidence type="ECO:0000256" key="1">
    <source>
        <dbReference type="ARBA" id="ARBA00007495"/>
    </source>
</evidence>
<dbReference type="RefSeq" id="WP_108140059.1">
    <property type="nucleotide sequence ID" value="NZ_QAXS01000014.1"/>
</dbReference>
<dbReference type="InterPro" id="IPR010502">
    <property type="entry name" value="Carb-bd_dom_fam9"/>
</dbReference>
<dbReference type="Proteomes" id="UP000244089">
    <property type="component" value="Unassembled WGS sequence"/>
</dbReference>
<proteinExistence type="inferred from homology"/>
<keyword evidence="7 9" id="KW-0624">Polysaccharide degradation</keyword>
<dbReference type="PROSITE" id="PS00591">
    <property type="entry name" value="GH10_1"/>
    <property type="match status" value="1"/>
</dbReference>
<protein>
    <recommendedName>
        <fullName evidence="9">Beta-xylanase</fullName>
        <ecNumber evidence="9">3.2.1.8</ecNumber>
    </recommendedName>
</protein>
<dbReference type="InterPro" id="IPR003305">
    <property type="entry name" value="CenC_carb-bd"/>
</dbReference>
<dbReference type="Pfam" id="PF00331">
    <property type="entry name" value="Glyco_hydro_10"/>
    <property type="match status" value="1"/>
</dbReference>
<sequence length="874" mass="98306">MILQKKSTVNMILLTALIVIFATFFSASVAAEVVYQTDFEDGAGNWQPRGEGVELEVVDSTAVSGSQSLLIKGRSQNWNGPSLNIDEFVEGNKEYNFSMMVKLVEGSENSTITLSTENNKDGSNSWDNVTSVEASASDWVELNGNYTINSGMDRITLYAESANAELEFLIDDLVIKKEGEIVQKMEADIPSLKAAYADHFKIGAAIEPYQLEGEHGKILKKHFNSLTAENVMKPETVQPEEGEFNFTGGDKIREFTKENEMVMRGHTLVWHSQVPDWFFEDEEGELVSKEVLLDRMRKHIEKTMEHYKGDIDSWDVVNEAIDPASTETNGLRNSKWYQIAGIDYIKEAFIHANKIDPEAKLYINDYSLLSDPAKRDIMYRVVKELLAEDIPVDGIGMQGHINIESPSIAAMEKTLDKFASLGVDLQITELDLSVYTNNSQSYDSFSEELAVKQGHRYREIFNLFKQYSDSITNVTLWGIADDHTWLTGFPVERNNWPLLFDQSLKAKPAFWGVVNPDRLPVITKEFDISQGSPEIDAESDLIWQNSGDTLDLEENEYLGGEVKLSWDENNIYLYAQIEDESKNAEDALEIFVDEANAKTADSEAIKHYQIKRSGESNLKTAAVEKDNSYLIEAVIPVESRNLKVGDQVGFDLKINDAESETSIIWNDFTKKQTESAENYGTLNLKEEPVITEAVYGQAEIDAEMDESWEKANTIKTEKIISGENPATAEVKTMWDENTLYIFAEVKDSALSLAGEQVHEEDSVEIFVDENNDKSTEYQSDDTQYRINYLNQQSFNPEREGLKTATRVTETGYIVEAAVPFVEITAEEGQIIGFDFQVNDDGNGDGTRDGVAIWNDQSGEGWRNMSGLGNLKFVK</sequence>
<dbReference type="InterPro" id="IPR031158">
    <property type="entry name" value="GH10_AS"/>
</dbReference>
<dbReference type="AlphaFoldDB" id="A0A2T5RJI4"/>
<organism evidence="12 13">
    <name type="scientific">Halanaerobium saccharolyticum</name>
    <dbReference type="NCBI Taxonomy" id="43595"/>
    <lineage>
        <taxon>Bacteria</taxon>
        <taxon>Bacillati</taxon>
        <taxon>Bacillota</taxon>
        <taxon>Clostridia</taxon>
        <taxon>Halanaerobiales</taxon>
        <taxon>Halanaerobiaceae</taxon>
        <taxon>Halanaerobium</taxon>
    </lineage>
</organism>
<keyword evidence="6 9" id="KW-0326">Glycosidase</keyword>
<evidence type="ECO:0000256" key="3">
    <source>
        <dbReference type="ARBA" id="ARBA00022737"/>
    </source>
</evidence>
<dbReference type="SMART" id="SM00633">
    <property type="entry name" value="Glyco_10"/>
    <property type="match status" value="1"/>
</dbReference>
<dbReference type="GO" id="GO:0030246">
    <property type="term" value="F:carbohydrate binding"/>
    <property type="evidence" value="ECO:0007669"/>
    <property type="project" value="InterPro"/>
</dbReference>
<evidence type="ECO:0000256" key="6">
    <source>
        <dbReference type="ARBA" id="ARBA00023295"/>
    </source>
</evidence>
<evidence type="ECO:0000313" key="13">
    <source>
        <dbReference type="Proteomes" id="UP000244089"/>
    </source>
</evidence>
<dbReference type="PRINTS" id="PR00134">
    <property type="entry name" value="GLHYDRLASE10"/>
</dbReference>
<comment type="similarity">
    <text evidence="1 9">Belongs to the glycosyl hydrolase 10 (cellulase F) family.</text>
</comment>
<evidence type="ECO:0000256" key="5">
    <source>
        <dbReference type="ARBA" id="ARBA00023277"/>
    </source>
</evidence>
<keyword evidence="2 10" id="KW-0732">Signal</keyword>
<dbReference type="SUPFAM" id="SSF49785">
    <property type="entry name" value="Galactose-binding domain-like"/>
    <property type="match status" value="1"/>
</dbReference>
<dbReference type="Pfam" id="PF02018">
    <property type="entry name" value="CBM_4_9"/>
    <property type="match status" value="1"/>
</dbReference>
<dbReference type="InterPro" id="IPR044846">
    <property type="entry name" value="GH10"/>
</dbReference>
<keyword evidence="3" id="KW-0677">Repeat</keyword>
<dbReference type="Pfam" id="PF06452">
    <property type="entry name" value="CBM9_1"/>
    <property type="match status" value="2"/>
</dbReference>
<comment type="catalytic activity">
    <reaction evidence="9">
        <text>Endohydrolysis of (1-&gt;4)-beta-D-xylosidic linkages in xylans.</text>
        <dbReference type="EC" id="3.2.1.8"/>
    </reaction>
</comment>
<dbReference type="GO" id="GO:0045493">
    <property type="term" value="P:xylan catabolic process"/>
    <property type="evidence" value="ECO:0007669"/>
    <property type="project" value="UniProtKB-KW"/>
</dbReference>
<feature type="chain" id="PRO_5039143091" description="Beta-xylanase" evidence="10">
    <location>
        <begin position="32"/>
        <end position="874"/>
    </location>
</feature>
<keyword evidence="12" id="KW-0858">Xylan degradation</keyword>
<dbReference type="PANTHER" id="PTHR31490:SF90">
    <property type="entry name" value="ENDO-1,4-BETA-XYLANASE A"/>
    <property type="match status" value="1"/>
</dbReference>
<dbReference type="EMBL" id="QAXS01000014">
    <property type="protein sequence ID" value="PTV98752.1"/>
    <property type="molecule type" value="Genomic_DNA"/>
</dbReference>
<dbReference type="SUPFAM" id="SSF49344">
    <property type="entry name" value="CBD9-like"/>
    <property type="match status" value="2"/>
</dbReference>
<evidence type="ECO:0000256" key="4">
    <source>
        <dbReference type="ARBA" id="ARBA00022801"/>
    </source>
</evidence>
<dbReference type="PROSITE" id="PS51760">
    <property type="entry name" value="GH10_2"/>
    <property type="match status" value="1"/>
</dbReference>
<dbReference type="GO" id="GO:0031176">
    <property type="term" value="F:endo-1,4-beta-xylanase activity"/>
    <property type="evidence" value="ECO:0007669"/>
    <property type="project" value="UniProtKB-EC"/>
</dbReference>
<feature type="signal peptide" evidence="10">
    <location>
        <begin position="1"/>
        <end position="31"/>
    </location>
</feature>
<dbReference type="SUPFAM" id="SSF51445">
    <property type="entry name" value="(Trans)glycosidases"/>
    <property type="match status" value="1"/>
</dbReference>
<feature type="active site" description="Nucleophile" evidence="8">
    <location>
        <position position="429"/>
    </location>
</feature>
<keyword evidence="5 9" id="KW-0119">Carbohydrate metabolism</keyword>
<name>A0A2T5RJI4_9FIRM</name>
<dbReference type="CDD" id="cd00005">
    <property type="entry name" value="CBM9_like_1"/>
    <property type="match status" value="1"/>
</dbReference>
<evidence type="ECO:0000256" key="2">
    <source>
        <dbReference type="ARBA" id="ARBA00022729"/>
    </source>
</evidence>
<dbReference type="InterPro" id="IPR001000">
    <property type="entry name" value="GH10_dom"/>
</dbReference>
<evidence type="ECO:0000256" key="9">
    <source>
        <dbReference type="RuleBase" id="RU361174"/>
    </source>
</evidence>
<dbReference type="Gene3D" id="2.60.120.260">
    <property type="entry name" value="Galactose-binding domain-like"/>
    <property type="match status" value="1"/>
</dbReference>
<dbReference type="Gene3D" id="3.20.20.80">
    <property type="entry name" value="Glycosidases"/>
    <property type="match status" value="1"/>
</dbReference>
<dbReference type="InterPro" id="IPR017853">
    <property type="entry name" value="GH"/>
</dbReference>
<accession>A0A2T5RJI4</accession>
<evidence type="ECO:0000256" key="7">
    <source>
        <dbReference type="ARBA" id="ARBA00023326"/>
    </source>
</evidence>
<comment type="caution">
    <text evidence="12">The sequence shown here is derived from an EMBL/GenBank/DDBJ whole genome shotgun (WGS) entry which is preliminary data.</text>
</comment>